<evidence type="ECO:0000313" key="4">
    <source>
        <dbReference type="Proteomes" id="UP000005850"/>
    </source>
</evidence>
<dbReference type="Pfam" id="PF13751">
    <property type="entry name" value="DDE_Tnp_1_6"/>
    <property type="match status" value="1"/>
</dbReference>
<dbReference type="InterPro" id="IPR008490">
    <property type="entry name" value="Transposase_InsH_N"/>
</dbReference>
<accession>A0A075R5W1</accession>
<dbReference type="InterPro" id="IPR025668">
    <property type="entry name" value="Tnp_DDE_dom"/>
</dbReference>
<keyword evidence="4" id="KW-1185">Reference proteome</keyword>
<evidence type="ECO:0000259" key="2">
    <source>
        <dbReference type="Pfam" id="PF13751"/>
    </source>
</evidence>
<evidence type="ECO:0000313" key="3">
    <source>
        <dbReference type="EMBL" id="AIG26826.1"/>
    </source>
</evidence>
<dbReference type="RefSeq" id="WP_003336384.1">
    <property type="nucleotide sequence ID" value="NZ_CP007806.1"/>
</dbReference>
<feature type="domain" description="Transposase DDE" evidence="2">
    <location>
        <begin position="322"/>
        <end position="441"/>
    </location>
</feature>
<feature type="domain" description="Transposase InsH N-terminal" evidence="1">
    <location>
        <begin position="17"/>
        <end position="114"/>
    </location>
</feature>
<dbReference type="eggNOG" id="COG3039">
    <property type="taxonomic scope" value="Bacteria"/>
</dbReference>
<proteinExistence type="predicted"/>
<evidence type="ECO:0000259" key="1">
    <source>
        <dbReference type="Pfam" id="PF05598"/>
    </source>
</evidence>
<sequence>MLKRQDAEARYQLSVVSLDELVPSNHLVRKIEKAIDFTFIYDLVKDKYSQDNGRPSVDPVVLIKIVFIQYLFGIKSMRQTIKELETNVAYRWFIGYDFTQPIPHFSTFGKNYARRFQDTDLFETIFAHILGQALKHRFVDPSVMFIDSTHVKANANKKKYIKTIVEQEPKKYLSYLTDELNQDRIDHGKKPLPKKSESIKKEVKLSTTDPDSGWFIKDEKERLFAYSFHAASDKNGFILSAKVTAANVHDSQMFQDVLSQAIHRVGKPYAVAVDAGYKTPYIAKTLITSGIRPVMPYTRPRTKDGFFKRYEYTYDEYYDCYICPANEILAYETTTREGYRMYRSNPSICKDCSFRNQCTNSKDSVKKISRHIWTEYIEEADHLRHTPKNKEIYSRRKETIERVFADLKEKHGLRWTTLRGIKKVTMQVMLVFASMNLKKLATWLWNPEKEKRKLLQLLTFYQQKIKQTLLISVA</sequence>
<dbReference type="Proteomes" id="UP000005850">
    <property type="component" value="Chromosome"/>
</dbReference>
<dbReference type="NCBIfam" id="NF033551">
    <property type="entry name" value="transpos_IS1182"/>
    <property type="match status" value="1"/>
</dbReference>
<gene>
    <name evidence="3" type="ORF">BRLA_c025060</name>
</gene>
<protein>
    <submittedName>
        <fullName evidence="3">Transposase DDE domain-containing protein</fullName>
    </submittedName>
</protein>
<dbReference type="EMBL" id="CP007806">
    <property type="protein sequence ID" value="AIG26826.1"/>
    <property type="molecule type" value="Genomic_DNA"/>
</dbReference>
<dbReference type="InterPro" id="IPR047629">
    <property type="entry name" value="IS1182_transpos"/>
</dbReference>
<dbReference type="AlphaFoldDB" id="A0A075R5W1"/>
<organism evidence="3 4">
    <name type="scientific">Brevibacillus laterosporus LMG 15441</name>
    <dbReference type="NCBI Taxonomy" id="1042163"/>
    <lineage>
        <taxon>Bacteria</taxon>
        <taxon>Bacillati</taxon>
        <taxon>Bacillota</taxon>
        <taxon>Bacilli</taxon>
        <taxon>Bacillales</taxon>
        <taxon>Paenibacillaceae</taxon>
        <taxon>Brevibacillus</taxon>
    </lineage>
</organism>
<dbReference type="Pfam" id="PF05598">
    <property type="entry name" value="DUF772"/>
    <property type="match status" value="1"/>
</dbReference>
<dbReference type="PANTHER" id="PTHR33408">
    <property type="entry name" value="TRANSPOSASE"/>
    <property type="match status" value="1"/>
</dbReference>
<dbReference type="PANTHER" id="PTHR33408:SF2">
    <property type="entry name" value="TRANSPOSASE DDE DOMAIN-CONTAINING PROTEIN"/>
    <property type="match status" value="1"/>
</dbReference>
<dbReference type="KEGG" id="blr:BRLA_c025060"/>
<name>A0A075R5W1_BRELA</name>
<dbReference type="HOGENOM" id="CLU_021293_2_3_9"/>
<reference evidence="3 4" key="1">
    <citation type="journal article" date="2011" name="J. Bacteriol.">
        <title>Genome sequence of Brevibacillus laterosporus LMG 15441, a pathogen of invertebrates.</title>
        <authorList>
            <person name="Djukic M."/>
            <person name="Poehlein A."/>
            <person name="Thurmer A."/>
            <person name="Daniel R."/>
        </authorList>
    </citation>
    <scope>NUCLEOTIDE SEQUENCE [LARGE SCALE GENOMIC DNA]</scope>
    <source>
        <strain evidence="3 4">LMG 15441</strain>
    </source>
</reference>